<dbReference type="EMBL" id="BONF01000017">
    <property type="protein sequence ID" value="GIF81980.1"/>
    <property type="molecule type" value="Genomic_DNA"/>
</dbReference>
<dbReference type="AlphaFoldDB" id="A0A8J3NKY6"/>
<gene>
    <name evidence="3" type="ORF">Cba03nite_33290</name>
</gene>
<evidence type="ECO:0000259" key="2">
    <source>
        <dbReference type="PROSITE" id="PS50076"/>
    </source>
</evidence>
<accession>A0A8J3NKY6</accession>
<feature type="domain" description="J" evidence="2">
    <location>
        <begin position="6"/>
        <end position="70"/>
    </location>
</feature>
<dbReference type="SUPFAM" id="SSF49493">
    <property type="entry name" value="HSP40/DnaJ peptide-binding domain"/>
    <property type="match status" value="1"/>
</dbReference>
<keyword evidence="4" id="KW-1185">Reference proteome</keyword>
<dbReference type="PRINTS" id="PR00625">
    <property type="entry name" value="JDOMAIN"/>
</dbReference>
<proteinExistence type="predicted"/>
<dbReference type="CDD" id="cd06257">
    <property type="entry name" value="DnaJ"/>
    <property type="match status" value="1"/>
</dbReference>
<evidence type="ECO:0000256" key="1">
    <source>
        <dbReference type="ARBA" id="ARBA00023186"/>
    </source>
</evidence>
<evidence type="ECO:0000313" key="3">
    <source>
        <dbReference type="EMBL" id="GIF81980.1"/>
    </source>
</evidence>
<sequence length="178" mass="19654">MPAPRDHYEVLQIGRRASTEEIRRAYHRLARRWHPDVTADPAAHEGFRAANEAYRVLSDPVSRARYDRSVAGPAAPDRVRWAAAADTRPGHARDPDPRRAPDSVVYVTVELTGRQALAGARRLVCFRTGDGVVTLEVAVPPGVHDGQRLRLTGVPVGDGFGREADVWAIVRVVRGLTW</sequence>
<dbReference type="InterPro" id="IPR008971">
    <property type="entry name" value="HSP40/DnaJ_pept-bd"/>
</dbReference>
<dbReference type="Proteomes" id="UP000601223">
    <property type="component" value="Unassembled WGS sequence"/>
</dbReference>
<dbReference type="GO" id="GO:0042026">
    <property type="term" value="P:protein refolding"/>
    <property type="evidence" value="ECO:0007669"/>
    <property type="project" value="TreeGrafter"/>
</dbReference>
<dbReference type="InterPro" id="IPR036869">
    <property type="entry name" value="J_dom_sf"/>
</dbReference>
<dbReference type="SMART" id="SM00271">
    <property type="entry name" value="DnaJ"/>
    <property type="match status" value="1"/>
</dbReference>
<dbReference type="Gene3D" id="2.60.260.20">
    <property type="entry name" value="Urease metallochaperone UreE, N-terminal domain"/>
    <property type="match status" value="1"/>
</dbReference>
<dbReference type="InterPro" id="IPR001623">
    <property type="entry name" value="DnaJ_domain"/>
</dbReference>
<dbReference type="PANTHER" id="PTHR43096:SF52">
    <property type="entry name" value="DNAJ HOMOLOG 1, MITOCHONDRIAL-RELATED"/>
    <property type="match status" value="1"/>
</dbReference>
<dbReference type="RefSeq" id="WP_203746708.1">
    <property type="nucleotide sequence ID" value="NZ_BONF01000017.1"/>
</dbReference>
<reference evidence="3 4" key="1">
    <citation type="submission" date="2021-01" db="EMBL/GenBank/DDBJ databases">
        <title>Whole genome shotgun sequence of Catellatospora bangladeshensis NBRC 107357.</title>
        <authorList>
            <person name="Komaki H."/>
            <person name="Tamura T."/>
        </authorList>
    </citation>
    <scope>NUCLEOTIDE SEQUENCE [LARGE SCALE GENOMIC DNA]</scope>
    <source>
        <strain evidence="3 4">NBRC 107357</strain>
    </source>
</reference>
<protein>
    <recommendedName>
        <fullName evidence="2">J domain-containing protein</fullName>
    </recommendedName>
</protein>
<organism evidence="3 4">
    <name type="scientific">Catellatospora bangladeshensis</name>
    <dbReference type="NCBI Taxonomy" id="310355"/>
    <lineage>
        <taxon>Bacteria</taxon>
        <taxon>Bacillati</taxon>
        <taxon>Actinomycetota</taxon>
        <taxon>Actinomycetes</taxon>
        <taxon>Micromonosporales</taxon>
        <taxon>Micromonosporaceae</taxon>
        <taxon>Catellatospora</taxon>
    </lineage>
</organism>
<dbReference type="Pfam" id="PF00226">
    <property type="entry name" value="DnaJ"/>
    <property type="match status" value="1"/>
</dbReference>
<name>A0A8J3NKY6_9ACTN</name>
<dbReference type="GO" id="GO:0005737">
    <property type="term" value="C:cytoplasm"/>
    <property type="evidence" value="ECO:0007669"/>
    <property type="project" value="TreeGrafter"/>
</dbReference>
<comment type="caution">
    <text evidence="3">The sequence shown here is derived from an EMBL/GenBank/DDBJ whole genome shotgun (WGS) entry which is preliminary data.</text>
</comment>
<evidence type="ECO:0000313" key="4">
    <source>
        <dbReference type="Proteomes" id="UP000601223"/>
    </source>
</evidence>
<dbReference type="PANTHER" id="PTHR43096">
    <property type="entry name" value="DNAJ HOMOLOG 1, MITOCHONDRIAL-RELATED"/>
    <property type="match status" value="1"/>
</dbReference>
<dbReference type="GO" id="GO:0051082">
    <property type="term" value="F:unfolded protein binding"/>
    <property type="evidence" value="ECO:0007669"/>
    <property type="project" value="InterPro"/>
</dbReference>
<dbReference type="Gene3D" id="1.10.287.110">
    <property type="entry name" value="DnaJ domain"/>
    <property type="match status" value="1"/>
</dbReference>
<dbReference type="PROSITE" id="PS50076">
    <property type="entry name" value="DNAJ_2"/>
    <property type="match status" value="1"/>
</dbReference>
<keyword evidence="1" id="KW-0143">Chaperone</keyword>
<dbReference type="SUPFAM" id="SSF46565">
    <property type="entry name" value="Chaperone J-domain"/>
    <property type="match status" value="1"/>
</dbReference>